<accession>A0ABX0N414</accession>
<keyword evidence="2" id="KW-1185">Reference proteome</keyword>
<evidence type="ECO:0000313" key="1">
    <source>
        <dbReference type="EMBL" id="NHZ79797.1"/>
    </source>
</evidence>
<reference evidence="1 2" key="1">
    <citation type="submission" date="2019-10" db="EMBL/GenBank/DDBJ databases">
        <title>Taxonomy of Antarctic Massilia spp.: description of Massilia rubra sp. nov., Massilia aquatica sp. nov., Massilia mucilaginosa sp. nov., Massilia frigida sp. nov. isolated from streams, lakes and regoliths.</title>
        <authorList>
            <person name="Holochova P."/>
            <person name="Sedlacek I."/>
            <person name="Kralova S."/>
            <person name="Maslanova I."/>
            <person name="Busse H.-J."/>
            <person name="Stankova E."/>
            <person name="Vrbovska V."/>
            <person name="Kovarovic V."/>
            <person name="Bartak M."/>
            <person name="Svec P."/>
            <person name="Pantucek R."/>
        </authorList>
    </citation>
    <scope>NUCLEOTIDE SEQUENCE [LARGE SCALE GENOMIC DNA]</scope>
    <source>
        <strain evidence="1 2">CCM 8695</strain>
    </source>
</reference>
<protein>
    <submittedName>
        <fullName evidence="1">Uncharacterized protein</fullName>
    </submittedName>
</protein>
<organism evidence="1 2">
    <name type="scientific">Massilia frigida</name>
    <dbReference type="NCBI Taxonomy" id="2609281"/>
    <lineage>
        <taxon>Bacteria</taxon>
        <taxon>Pseudomonadati</taxon>
        <taxon>Pseudomonadota</taxon>
        <taxon>Betaproteobacteria</taxon>
        <taxon>Burkholderiales</taxon>
        <taxon>Oxalobacteraceae</taxon>
        <taxon>Telluria group</taxon>
        <taxon>Massilia</taxon>
    </lineage>
</organism>
<proteinExistence type="predicted"/>
<gene>
    <name evidence="1" type="ORF">F2P44_10990</name>
</gene>
<comment type="caution">
    <text evidence="1">The sequence shown here is derived from an EMBL/GenBank/DDBJ whole genome shotgun (WGS) entry which is preliminary data.</text>
</comment>
<evidence type="ECO:0000313" key="2">
    <source>
        <dbReference type="Proteomes" id="UP000621455"/>
    </source>
</evidence>
<sequence>MPIPPMRLLDYLYWLPGVSSGGKAELRDSLMAGVIDILAAKLRTPLQVQRQRPATLAVAHIFPRPG</sequence>
<dbReference type="EMBL" id="WHJG01000009">
    <property type="protein sequence ID" value="NHZ79797.1"/>
    <property type="molecule type" value="Genomic_DNA"/>
</dbReference>
<dbReference type="Proteomes" id="UP000621455">
    <property type="component" value="Unassembled WGS sequence"/>
</dbReference>
<name>A0ABX0N414_9BURK</name>